<organism evidence="1 2">
    <name type="scientific">Streblomastix strix</name>
    <dbReference type="NCBI Taxonomy" id="222440"/>
    <lineage>
        <taxon>Eukaryota</taxon>
        <taxon>Metamonada</taxon>
        <taxon>Preaxostyla</taxon>
        <taxon>Oxymonadida</taxon>
        <taxon>Streblomastigidae</taxon>
        <taxon>Streblomastix</taxon>
    </lineage>
</organism>
<dbReference type="InterPro" id="IPR011050">
    <property type="entry name" value="Pectin_lyase_fold/virulence"/>
</dbReference>
<protein>
    <recommendedName>
        <fullName evidence="3">Right handed beta helix domain-containing protein</fullName>
    </recommendedName>
</protein>
<dbReference type="AlphaFoldDB" id="A0A5J4T958"/>
<dbReference type="Proteomes" id="UP000324800">
    <property type="component" value="Unassembled WGS sequence"/>
</dbReference>
<sequence length="325" mass="35260">MGIDLWNFYDGNTQISYHQALFLAAQRGFITKLYYIKSPDGYDTKDCTQLNPCKTINNILTKSLPEGFVKGLSISIINLLSETSDQNDITINSRTELNNILTVQSNGYQSGGTEYTKQSIQTQQRDNSLFTISNTVRLKLLGLHFDNLNPSTTNPLISISTDSDDAPQLQINDCEFKQNPDSYSTFSLSHSIISINGGIMKIERTKIQNYKFTNDRSLIIIKSDQSSTVTISQTTFASIVQTGTGNGAAINAELSGASKLTIKDSCQFSSCSSATGSGGAIFAQLTDGTIDIDDVTFSTCNCTQPGNGGAIAIVQEDDGKIIINN</sequence>
<feature type="non-terminal residue" evidence="1">
    <location>
        <position position="325"/>
    </location>
</feature>
<accession>A0A5J4T958</accession>
<name>A0A5J4T958_9EUKA</name>
<dbReference type="SUPFAM" id="SSF51126">
    <property type="entry name" value="Pectin lyase-like"/>
    <property type="match status" value="1"/>
</dbReference>
<reference evidence="1 2" key="1">
    <citation type="submission" date="2019-03" db="EMBL/GenBank/DDBJ databases">
        <title>Single cell metagenomics reveals metabolic interactions within the superorganism composed of flagellate Streblomastix strix and complex community of Bacteroidetes bacteria on its surface.</title>
        <authorList>
            <person name="Treitli S.C."/>
            <person name="Kolisko M."/>
            <person name="Husnik F."/>
            <person name="Keeling P."/>
            <person name="Hampl V."/>
        </authorList>
    </citation>
    <scope>NUCLEOTIDE SEQUENCE [LARGE SCALE GENOMIC DNA]</scope>
    <source>
        <strain evidence="1">ST1C</strain>
    </source>
</reference>
<proteinExistence type="predicted"/>
<dbReference type="EMBL" id="SNRW01036404">
    <property type="protein sequence ID" value="KAA6354393.1"/>
    <property type="molecule type" value="Genomic_DNA"/>
</dbReference>
<evidence type="ECO:0008006" key="3">
    <source>
        <dbReference type="Google" id="ProtNLM"/>
    </source>
</evidence>
<evidence type="ECO:0000313" key="1">
    <source>
        <dbReference type="EMBL" id="KAA6354393.1"/>
    </source>
</evidence>
<gene>
    <name evidence="1" type="ORF">EZS28_050080</name>
</gene>
<evidence type="ECO:0000313" key="2">
    <source>
        <dbReference type="Proteomes" id="UP000324800"/>
    </source>
</evidence>
<comment type="caution">
    <text evidence="1">The sequence shown here is derived from an EMBL/GenBank/DDBJ whole genome shotgun (WGS) entry which is preliminary data.</text>
</comment>